<dbReference type="Gene3D" id="3.30.70.120">
    <property type="match status" value="1"/>
</dbReference>
<dbReference type="InterPro" id="IPR010375">
    <property type="entry name" value="CdAMP_rec"/>
</dbReference>
<proteinExistence type="predicted"/>
<dbReference type="InterPro" id="IPR011322">
    <property type="entry name" value="N-reg_PII-like_a/b"/>
</dbReference>
<evidence type="ECO:0000313" key="1">
    <source>
        <dbReference type="EMBL" id="MBB6218706.1"/>
    </source>
</evidence>
<reference evidence="1 2" key="1">
    <citation type="submission" date="2020-08" db="EMBL/GenBank/DDBJ databases">
        <title>Genomic Encyclopedia of Type Strains, Phase IV (KMG-IV): sequencing the most valuable type-strain genomes for metagenomic binning, comparative biology and taxonomic classification.</title>
        <authorList>
            <person name="Goeker M."/>
        </authorList>
    </citation>
    <scope>NUCLEOTIDE SEQUENCE [LARGE SCALE GENOMIC DNA]</scope>
    <source>
        <strain evidence="1 2">DSM 103526</strain>
    </source>
</reference>
<gene>
    <name evidence="1" type="ORF">HNQ80_004880</name>
</gene>
<dbReference type="RefSeq" id="WP_184313419.1">
    <property type="nucleotide sequence ID" value="NZ_JACHEN010000045.1"/>
</dbReference>
<evidence type="ECO:0000313" key="2">
    <source>
        <dbReference type="Proteomes" id="UP000579281"/>
    </source>
</evidence>
<name>A0A841KY62_9FIRM</name>
<dbReference type="PANTHER" id="PTHR38456:SF1">
    <property type="entry name" value="CYCLIC DI-AMP RECEPTOR A"/>
    <property type="match status" value="1"/>
</dbReference>
<protein>
    <submittedName>
        <fullName evidence="1">Uncharacterized protein YaaQ</fullName>
    </submittedName>
</protein>
<dbReference type="SUPFAM" id="SSF54913">
    <property type="entry name" value="GlnB-like"/>
    <property type="match status" value="1"/>
</dbReference>
<keyword evidence="2" id="KW-1185">Reference proteome</keyword>
<comment type="caution">
    <text evidence="1">The sequence shown here is derived from an EMBL/GenBank/DDBJ whole genome shotgun (WGS) entry which is preliminary data.</text>
</comment>
<dbReference type="PANTHER" id="PTHR38456">
    <property type="entry name" value="CYCLIC DI-AMP RECEPTOR A"/>
    <property type="match status" value="1"/>
</dbReference>
<dbReference type="AlphaFoldDB" id="A0A841KY62"/>
<dbReference type="InterPro" id="IPR015867">
    <property type="entry name" value="N-reg_PII/ATP_PRibTrfase_C"/>
</dbReference>
<dbReference type="Proteomes" id="UP000579281">
    <property type="component" value="Unassembled WGS sequence"/>
</dbReference>
<dbReference type="EMBL" id="JACHEN010000045">
    <property type="protein sequence ID" value="MBB6218706.1"/>
    <property type="molecule type" value="Genomic_DNA"/>
</dbReference>
<organism evidence="1 2">
    <name type="scientific">Anaerosolibacter carboniphilus</name>
    <dbReference type="NCBI Taxonomy" id="1417629"/>
    <lineage>
        <taxon>Bacteria</taxon>
        <taxon>Bacillati</taxon>
        <taxon>Bacillota</taxon>
        <taxon>Clostridia</taxon>
        <taxon>Peptostreptococcales</taxon>
        <taxon>Thermotaleaceae</taxon>
        <taxon>Anaerosolibacter</taxon>
    </lineage>
</organism>
<accession>A0A841KY62</accession>
<dbReference type="Pfam" id="PF06153">
    <property type="entry name" value="CdAMP_rec"/>
    <property type="match status" value="1"/>
</dbReference>
<sequence>MKLIVAIIHDEDAHDLVEQLMDENYRVTKLASTGGFLKSGNTTLLIGVEKEKVDTVIEIIRNTCETRKEIAPASTPMMGGTGVFMTYPIEVQVGGATIFVLDVDRFEKL</sequence>